<accession>A0AAR5PGG2</accession>
<keyword evidence="5 7" id="KW-0040">ANK repeat</keyword>
<dbReference type="SMART" id="SM00248">
    <property type="entry name" value="ANK"/>
    <property type="match status" value="6"/>
</dbReference>
<dbReference type="InterPro" id="IPR036770">
    <property type="entry name" value="Ankyrin_rpt-contain_sf"/>
</dbReference>
<dbReference type="PANTHER" id="PTHR24161:SF17">
    <property type="entry name" value="PALMITOYLTRANSFERASE"/>
    <property type="match status" value="1"/>
</dbReference>
<evidence type="ECO:0000256" key="6">
    <source>
        <dbReference type="ARBA" id="ARBA00023136"/>
    </source>
</evidence>
<evidence type="ECO:0000256" key="2">
    <source>
        <dbReference type="ARBA" id="ARBA00022692"/>
    </source>
</evidence>
<comment type="subcellular location">
    <subcellularLocation>
        <location evidence="1">Membrane</location>
        <topology evidence="1">Multi-pass membrane protein</topology>
    </subcellularLocation>
</comment>
<dbReference type="GO" id="GO:0019706">
    <property type="term" value="F:protein-cysteine S-palmitoyltransferase activity"/>
    <property type="evidence" value="ECO:0007669"/>
    <property type="project" value="UniProtKB-EC"/>
</dbReference>
<feature type="transmembrane region" description="Helical" evidence="8">
    <location>
        <begin position="408"/>
        <end position="429"/>
    </location>
</feature>
<dbReference type="Pfam" id="PF01529">
    <property type="entry name" value="DHHC"/>
    <property type="match status" value="1"/>
</dbReference>
<feature type="repeat" description="ANK" evidence="7">
    <location>
        <begin position="193"/>
        <end position="226"/>
    </location>
</feature>
<keyword evidence="2 8" id="KW-0812">Transmembrane</keyword>
<protein>
    <recommendedName>
        <fullName evidence="8">Palmitoyltransferase</fullName>
        <ecNumber evidence="8">2.3.1.225</ecNumber>
    </recommendedName>
</protein>
<dbReference type="AlphaFoldDB" id="A0AAR5PGG2"/>
<comment type="domain">
    <text evidence="8">The DHHC domain is required for palmitoyltransferase activity.</text>
</comment>
<evidence type="ECO:0000256" key="1">
    <source>
        <dbReference type="ARBA" id="ARBA00004141"/>
    </source>
</evidence>
<dbReference type="Gene3D" id="1.25.40.20">
    <property type="entry name" value="Ankyrin repeat-containing domain"/>
    <property type="match status" value="2"/>
</dbReference>
<keyword evidence="3" id="KW-0677">Repeat</keyword>
<evidence type="ECO:0000313" key="11">
    <source>
        <dbReference type="Proteomes" id="UP000019118"/>
    </source>
</evidence>
<feature type="transmembrane region" description="Helical" evidence="8">
    <location>
        <begin position="449"/>
        <end position="473"/>
    </location>
</feature>
<evidence type="ECO:0000313" key="10">
    <source>
        <dbReference type="EnsemblMetazoa" id="XP_019760145.1"/>
    </source>
</evidence>
<keyword evidence="6 8" id="KW-0472">Membrane</keyword>
<evidence type="ECO:0000259" key="9">
    <source>
        <dbReference type="Pfam" id="PF01529"/>
    </source>
</evidence>
<feature type="repeat" description="ANK" evidence="7">
    <location>
        <begin position="59"/>
        <end position="84"/>
    </location>
</feature>
<organism evidence="10 11">
    <name type="scientific">Dendroctonus ponderosae</name>
    <name type="common">Mountain pine beetle</name>
    <dbReference type="NCBI Taxonomy" id="77166"/>
    <lineage>
        <taxon>Eukaryota</taxon>
        <taxon>Metazoa</taxon>
        <taxon>Ecdysozoa</taxon>
        <taxon>Arthropoda</taxon>
        <taxon>Hexapoda</taxon>
        <taxon>Insecta</taxon>
        <taxon>Pterygota</taxon>
        <taxon>Neoptera</taxon>
        <taxon>Endopterygota</taxon>
        <taxon>Coleoptera</taxon>
        <taxon>Polyphaga</taxon>
        <taxon>Cucujiformia</taxon>
        <taxon>Curculionidae</taxon>
        <taxon>Scolytinae</taxon>
        <taxon>Dendroctonus</taxon>
    </lineage>
</organism>
<sequence>MAADAEDPSVSEEDDPENAHIAEQINKDIFDLLKMGATVEVEAYVVEYGVEVLCAKDEWGYTPAHWVALDGNVDLMRLIIDSGAPYDQNCLGTQGPRPIHWACRKGHTKIVQLLLQAGVPVNCADFKGLTPLMTACMFGKIATAAYLLGMGASHHLVDINGDTAMHWAAHKGHADIIPLLVNAGADMQKRDNFGSTPLHLACLSGSAECVGFFCFKSNVDLNPKDKNNNTPIYLAARHGHKVIVKYLSYKRPTGCWLHPVDLLAKCNLEAKCSFKRLILVLGIVLSLWCYPFYFIKVLPLTWNVARGSNYSFIYWNIVLWISWIVANRKNPGYAPMNTDTYLQVIQSLPHQRYSSGSVINSVANELCFTCRTIRPPRAKHCRICNRCVYMYDHHCNLIYNCVGLRNRVWFFVFQLSLAINWSYACYFASYCFHHEQHGLLSLVILLEGVLFAMFATLCWMITCTILLYACMNITTNEMMHYKRYSYLQNFVGRYKNYYSRGPIFNLIEFFFSNSEELDRAPRAWQH</sequence>
<feature type="transmembrane region" description="Helical" evidence="8">
    <location>
        <begin position="277"/>
        <end position="295"/>
    </location>
</feature>
<keyword evidence="11" id="KW-1185">Reference proteome</keyword>
<dbReference type="Pfam" id="PF13606">
    <property type="entry name" value="Ank_3"/>
    <property type="match status" value="1"/>
</dbReference>
<proteinExistence type="inferred from homology"/>
<dbReference type="PROSITE" id="PS50088">
    <property type="entry name" value="ANK_REPEAT"/>
    <property type="match status" value="5"/>
</dbReference>
<evidence type="ECO:0000256" key="7">
    <source>
        <dbReference type="PROSITE-ProRule" id="PRU00023"/>
    </source>
</evidence>
<dbReference type="EnsemblMetazoa" id="XM_019904586.1">
    <property type="protein sequence ID" value="XP_019760145.1"/>
    <property type="gene ID" value="LOC109537724"/>
</dbReference>
<dbReference type="PANTHER" id="PTHR24161">
    <property type="entry name" value="ANK_REP_REGION DOMAIN-CONTAINING PROTEIN-RELATED"/>
    <property type="match status" value="1"/>
</dbReference>
<dbReference type="InterPro" id="IPR001594">
    <property type="entry name" value="Palmitoyltrfase_DHHC"/>
</dbReference>
<feature type="repeat" description="ANK" evidence="7">
    <location>
        <begin position="127"/>
        <end position="159"/>
    </location>
</feature>
<dbReference type="EC" id="2.3.1.225" evidence="8"/>
<evidence type="ECO:0000256" key="8">
    <source>
        <dbReference type="RuleBase" id="RU079119"/>
    </source>
</evidence>
<comment type="similarity">
    <text evidence="8">Belongs to the DHHC palmitoyltransferase family.</text>
</comment>
<feature type="transmembrane region" description="Helical" evidence="8">
    <location>
        <begin position="307"/>
        <end position="326"/>
    </location>
</feature>
<keyword evidence="8" id="KW-0012">Acyltransferase</keyword>
<feature type="repeat" description="ANK" evidence="7">
    <location>
        <begin position="160"/>
        <end position="192"/>
    </location>
</feature>
<dbReference type="Proteomes" id="UP000019118">
    <property type="component" value="Unassembled WGS sequence"/>
</dbReference>
<keyword evidence="4 8" id="KW-1133">Transmembrane helix</keyword>
<dbReference type="PROSITE" id="PS50297">
    <property type="entry name" value="ANK_REP_REGION"/>
    <property type="match status" value="3"/>
</dbReference>
<feature type="domain" description="Palmitoyltransferase DHHC" evidence="9">
    <location>
        <begin position="364"/>
        <end position="480"/>
    </location>
</feature>
<dbReference type="SUPFAM" id="SSF48403">
    <property type="entry name" value="Ankyrin repeat"/>
    <property type="match status" value="1"/>
</dbReference>
<name>A0AAR5PGG2_DENPD</name>
<evidence type="ECO:0000256" key="3">
    <source>
        <dbReference type="ARBA" id="ARBA00022737"/>
    </source>
</evidence>
<dbReference type="Pfam" id="PF12796">
    <property type="entry name" value="Ank_2"/>
    <property type="match status" value="1"/>
</dbReference>
<comment type="catalytic activity">
    <reaction evidence="8">
        <text>L-cysteinyl-[protein] + hexadecanoyl-CoA = S-hexadecanoyl-L-cysteinyl-[protein] + CoA</text>
        <dbReference type="Rhea" id="RHEA:36683"/>
        <dbReference type="Rhea" id="RHEA-COMP:10131"/>
        <dbReference type="Rhea" id="RHEA-COMP:11032"/>
        <dbReference type="ChEBI" id="CHEBI:29950"/>
        <dbReference type="ChEBI" id="CHEBI:57287"/>
        <dbReference type="ChEBI" id="CHEBI:57379"/>
        <dbReference type="ChEBI" id="CHEBI:74151"/>
        <dbReference type="EC" id="2.3.1.225"/>
    </reaction>
</comment>
<reference evidence="11" key="1">
    <citation type="journal article" date="2013" name="Genome Biol.">
        <title>Draft genome of the mountain pine beetle, Dendroctonus ponderosae Hopkins, a major forest pest.</title>
        <authorList>
            <person name="Keeling C.I."/>
            <person name="Yuen M.M."/>
            <person name="Liao N.Y."/>
            <person name="Docking T.R."/>
            <person name="Chan S.K."/>
            <person name="Taylor G.A."/>
            <person name="Palmquist D.L."/>
            <person name="Jackman S.D."/>
            <person name="Nguyen A."/>
            <person name="Li M."/>
            <person name="Henderson H."/>
            <person name="Janes J.K."/>
            <person name="Zhao Y."/>
            <person name="Pandoh P."/>
            <person name="Moore R."/>
            <person name="Sperling F.A."/>
            <person name="Huber D.P."/>
            <person name="Birol I."/>
            <person name="Jones S.J."/>
            <person name="Bohlmann J."/>
        </authorList>
    </citation>
    <scope>NUCLEOTIDE SEQUENCE</scope>
</reference>
<feature type="repeat" description="ANK" evidence="7">
    <location>
        <begin position="94"/>
        <end position="126"/>
    </location>
</feature>
<evidence type="ECO:0000256" key="5">
    <source>
        <dbReference type="ARBA" id="ARBA00023043"/>
    </source>
</evidence>
<dbReference type="PROSITE" id="PS50216">
    <property type="entry name" value="DHHC"/>
    <property type="match status" value="1"/>
</dbReference>
<dbReference type="InterPro" id="IPR002110">
    <property type="entry name" value="Ankyrin_rpt"/>
</dbReference>
<keyword evidence="8" id="KW-0808">Transferase</keyword>
<evidence type="ECO:0000256" key="4">
    <source>
        <dbReference type="ARBA" id="ARBA00022989"/>
    </source>
</evidence>
<dbReference type="Pfam" id="PF00023">
    <property type="entry name" value="Ank"/>
    <property type="match status" value="2"/>
</dbReference>
<reference evidence="10" key="2">
    <citation type="submission" date="2024-08" db="UniProtKB">
        <authorList>
            <consortium name="EnsemblMetazoa"/>
        </authorList>
    </citation>
    <scope>IDENTIFICATION</scope>
</reference>
<dbReference type="GO" id="GO:0000139">
    <property type="term" value="C:Golgi membrane"/>
    <property type="evidence" value="ECO:0007669"/>
    <property type="project" value="TreeGrafter"/>
</dbReference>